<organism evidence="4 5">
    <name type="scientific">Micromonospora vinacea</name>
    <dbReference type="NCBI Taxonomy" id="709878"/>
    <lineage>
        <taxon>Bacteria</taxon>
        <taxon>Bacillati</taxon>
        <taxon>Actinomycetota</taxon>
        <taxon>Actinomycetes</taxon>
        <taxon>Micromonosporales</taxon>
        <taxon>Micromonosporaceae</taxon>
        <taxon>Micromonospora</taxon>
    </lineage>
</organism>
<evidence type="ECO:0000259" key="3">
    <source>
        <dbReference type="PROSITE" id="PS50022"/>
    </source>
</evidence>
<dbReference type="Gene3D" id="2.60.120.560">
    <property type="entry name" value="Exo-inulinase, domain 1"/>
    <property type="match status" value="1"/>
</dbReference>
<keyword evidence="4" id="KW-0315">Glutamine amidotransferase</keyword>
<dbReference type="PANTHER" id="PTHR40469:SF2">
    <property type="entry name" value="GALACTOSE-BINDING DOMAIN-LIKE SUPERFAMILY PROTEIN"/>
    <property type="match status" value="1"/>
</dbReference>
<name>A0ABS0KAF5_9ACTN</name>
<dbReference type="SUPFAM" id="SSF49785">
    <property type="entry name" value="Galactose-binding domain-like"/>
    <property type="match status" value="2"/>
</dbReference>
<dbReference type="InterPro" id="IPR008979">
    <property type="entry name" value="Galactose-bd-like_sf"/>
</dbReference>
<dbReference type="EMBL" id="JADOTY010000001">
    <property type="protein sequence ID" value="MBG6105555.1"/>
    <property type="molecule type" value="Genomic_DNA"/>
</dbReference>
<dbReference type="Pfam" id="PF06439">
    <property type="entry name" value="3keto-disac_hyd"/>
    <property type="match status" value="1"/>
</dbReference>
<dbReference type="Pfam" id="PF22633">
    <property type="entry name" value="F5_F8_type_C_2"/>
    <property type="match status" value="2"/>
</dbReference>
<evidence type="ECO:0000313" key="5">
    <source>
        <dbReference type="Proteomes" id="UP000631791"/>
    </source>
</evidence>
<gene>
    <name evidence="4" type="ORF">IW249_005969</name>
</gene>
<protein>
    <submittedName>
        <fullName evidence="4">Type 1 glutamine amidotransferase</fullName>
    </submittedName>
</protein>
<dbReference type="InterPro" id="IPR029010">
    <property type="entry name" value="ThuA-like"/>
</dbReference>
<evidence type="ECO:0000256" key="1">
    <source>
        <dbReference type="SAM" id="MobiDB-lite"/>
    </source>
</evidence>
<reference evidence="4 5" key="1">
    <citation type="submission" date="2020-11" db="EMBL/GenBank/DDBJ databases">
        <title>Sequencing the genomes of 1000 actinobacteria strains.</title>
        <authorList>
            <person name="Klenk H.-P."/>
        </authorList>
    </citation>
    <scope>NUCLEOTIDE SEQUENCE [LARGE SCALE GENOMIC DNA]</scope>
    <source>
        <strain evidence="4 5">DSM 101695</strain>
    </source>
</reference>
<dbReference type="Pfam" id="PF06283">
    <property type="entry name" value="ThuA"/>
    <property type="match status" value="1"/>
</dbReference>
<dbReference type="Gene3D" id="2.60.120.260">
    <property type="entry name" value="Galactose-binding domain-like"/>
    <property type="match status" value="2"/>
</dbReference>
<keyword evidence="2" id="KW-0732">Signal</keyword>
<dbReference type="InterPro" id="IPR000421">
    <property type="entry name" value="FA58C"/>
</dbReference>
<feature type="signal peptide" evidence="2">
    <location>
        <begin position="1"/>
        <end position="23"/>
    </location>
</feature>
<keyword evidence="5" id="KW-1185">Reference proteome</keyword>
<proteinExistence type="predicted"/>
<dbReference type="SUPFAM" id="SSF52317">
    <property type="entry name" value="Class I glutamine amidotransferase-like"/>
    <property type="match status" value="1"/>
</dbReference>
<comment type="caution">
    <text evidence="4">The sequence shown here is derived from an EMBL/GenBank/DDBJ whole genome shotgun (WGS) entry which is preliminary data.</text>
</comment>
<evidence type="ECO:0000313" key="4">
    <source>
        <dbReference type="EMBL" id="MBG6105555.1"/>
    </source>
</evidence>
<dbReference type="InterPro" id="IPR010496">
    <property type="entry name" value="AL/BT2_dom"/>
</dbReference>
<feature type="domain" description="F5/8 type C" evidence="3">
    <location>
        <begin position="616"/>
        <end position="718"/>
    </location>
</feature>
<accession>A0ABS0KAF5</accession>
<sequence length="718" mass="75947">MKMKMTPPLRIALAVLLAGGVVAVGPAGPVTAARTASTAAEAAPLGKVLVFSKTAGFRHSSIPNGIAAIQQLGAANGFTVTATEDAATFTTANLAQYQAVVFLSTTGDVLNSAQQGAFEAYVAAGGGFVGVHAAADTEYDWQWYGGLVGAYFASHPATQQATVRAEDRANASTAHLPSTWTRTDEWYNYRANPRSAVKVLASLDESSYTGGSMGGDHPITWCHSYGGGRSWYTGLGHTEQSYTDPNFTRMLLGGIQVAAGAVAADCRPEPGYTPLFDGTQASLGQWRQAGPGGFTLTDGTLTSNGGMGLLWYPVRTFANYSLKVDWMMPGDDNGGVFIGFPDPQGDPWAPVAAGHEIQIDATDGDPTRTTGSVYSFQAPDQAARAAALKPPGSWNTYEIGVHGQRVEIWLNGVKINDYVSSRAIANGYIGLQNDGAGMDINYRNVRIKTDGPSEPPATDLARGRPITASSVEPGSVHAAGNAVDGNTTTRWGSAYADPQWITVDLGATYAINRVRLAWETAHARAYQVQVSPDNVTWSPVHATTTGDGGVDDLTVTGTGRYLRVYGTQRATQWGYSLWDLNVYGTAAGGTLLSRGRPVTTSSVEPGSTHVAGNAVDGNATTRWGSAYADPQWIAVDLGASRTLDRVRLTWEAAYARAYQIQVSPDNLTWTPVHTTTTGDGGVDDIAISATGRYLRVHGTQRALPAYGYSLWELEVHGS</sequence>
<feature type="region of interest" description="Disordered" evidence="1">
    <location>
        <begin position="596"/>
        <end position="615"/>
    </location>
</feature>
<feature type="domain" description="F5/8 type C" evidence="3">
    <location>
        <begin position="453"/>
        <end position="585"/>
    </location>
</feature>
<dbReference type="PANTHER" id="PTHR40469">
    <property type="entry name" value="SECRETED GLYCOSYL HYDROLASE"/>
    <property type="match status" value="1"/>
</dbReference>
<dbReference type="Gene3D" id="3.40.50.880">
    <property type="match status" value="1"/>
</dbReference>
<evidence type="ECO:0000256" key="2">
    <source>
        <dbReference type="SAM" id="SignalP"/>
    </source>
</evidence>
<dbReference type="Proteomes" id="UP000631791">
    <property type="component" value="Unassembled WGS sequence"/>
</dbReference>
<feature type="chain" id="PRO_5046187596" evidence="2">
    <location>
        <begin position="24"/>
        <end position="718"/>
    </location>
</feature>
<dbReference type="InterPro" id="IPR029062">
    <property type="entry name" value="Class_I_gatase-like"/>
</dbReference>
<dbReference type="PROSITE" id="PS50022">
    <property type="entry name" value="FA58C_3"/>
    <property type="match status" value="2"/>
</dbReference>